<evidence type="ECO:0000313" key="1">
    <source>
        <dbReference type="EMBL" id="EIM63148.1"/>
    </source>
</evidence>
<reference evidence="1 2" key="1">
    <citation type="submission" date="2011-09" db="EMBL/GenBank/DDBJ databases">
        <authorList>
            <consortium name="US DOE Joint Genome Institute (JGI-PGF)"/>
            <person name="Lucas S."/>
            <person name="Han J."/>
            <person name="Lapidus A."/>
            <person name="Cheng J.-F."/>
            <person name="Goodwin L."/>
            <person name="Pitluck S."/>
            <person name="Peters L."/>
            <person name="Land M.L."/>
            <person name="Hauser L."/>
            <person name="Orellana R."/>
            <person name="Lovley D."/>
            <person name="Woyke T.J."/>
        </authorList>
    </citation>
    <scope>NUCLEOTIDE SEQUENCE [LARGE SCALE GENOMIC DNA]</scope>
    <source>
        <strain evidence="1 2">2ac9</strain>
    </source>
</reference>
<proteinExistence type="predicted"/>
<accession>I5B0Y5</accession>
<dbReference type="HOGENOM" id="CLU_205132_0_0_7"/>
<gene>
    <name evidence="1" type="ORF">DespoDRAFT_01182</name>
</gene>
<dbReference type="Proteomes" id="UP000005778">
    <property type="component" value="Chromosome"/>
</dbReference>
<dbReference type="STRING" id="879212.DespoDRAFT_01182"/>
<dbReference type="Pfam" id="PF26315">
    <property type="entry name" value="TsoX"/>
    <property type="match status" value="1"/>
</dbReference>
<dbReference type="AlphaFoldDB" id="I5B0Y5"/>
<reference evidence="1 2" key="2">
    <citation type="submission" date="2012-02" db="EMBL/GenBank/DDBJ databases">
        <title>Improved High-Quality Draft sequence of Desulfobacter postgatei 2ac9.</title>
        <authorList>
            <consortium name="US DOE Joint Genome Institute"/>
            <person name="Lucas S."/>
            <person name="Han J."/>
            <person name="Lapidus A."/>
            <person name="Cheng J.-F."/>
            <person name="Goodwin L."/>
            <person name="Pitluck S."/>
            <person name="Peters L."/>
            <person name="Ovchinnikova G."/>
            <person name="Held B."/>
            <person name="Detter J.C."/>
            <person name="Han C."/>
            <person name="Tapia R."/>
            <person name="Land M."/>
            <person name="Hauser L."/>
            <person name="Kyrpides N."/>
            <person name="Ivanova N."/>
            <person name="Pagani I."/>
            <person name="Orellana R."/>
            <person name="Lovley D."/>
            <person name="Woyke T."/>
        </authorList>
    </citation>
    <scope>NUCLEOTIDE SEQUENCE [LARGE SCALE GENOMIC DNA]</scope>
    <source>
        <strain evidence="1 2">2ac9</strain>
    </source>
</reference>
<protein>
    <submittedName>
        <fullName evidence="1">Uncharacterized protein</fullName>
    </submittedName>
</protein>
<keyword evidence="2" id="KW-1185">Reference proteome</keyword>
<organism evidence="1 2">
    <name type="scientific">Desulfobacter postgatei 2ac9</name>
    <dbReference type="NCBI Taxonomy" id="879212"/>
    <lineage>
        <taxon>Bacteria</taxon>
        <taxon>Pseudomonadati</taxon>
        <taxon>Thermodesulfobacteriota</taxon>
        <taxon>Desulfobacteria</taxon>
        <taxon>Desulfobacterales</taxon>
        <taxon>Desulfobacteraceae</taxon>
        <taxon>Desulfobacter</taxon>
    </lineage>
</organism>
<name>I5B0Y5_9BACT</name>
<dbReference type="InterPro" id="IPR054792">
    <property type="entry name" value="TsoX"/>
</dbReference>
<evidence type="ECO:0000313" key="2">
    <source>
        <dbReference type="Proteomes" id="UP000005778"/>
    </source>
</evidence>
<dbReference type="NCBIfam" id="NF045809">
    <property type="entry name" value="seleno_TsoX"/>
    <property type="match status" value="1"/>
</dbReference>
<dbReference type="EMBL" id="CM001488">
    <property type="protein sequence ID" value="EIM63148.1"/>
    <property type="molecule type" value="Genomic_DNA"/>
</dbReference>
<sequence length="71" mass="8193">MSCKKAIGIAEEMKEMFGEKINLSIYTTDSEEARKYDFRSSTNVLFEGEMMPLEIVLDKNKMKTFLSDKLS</sequence>